<accession>A0ABV9BZK7</accession>
<comment type="caution">
    <text evidence="2">The sequence shown here is derived from an EMBL/GenBank/DDBJ whole genome shotgun (WGS) entry which is preliminary data.</text>
</comment>
<dbReference type="Proteomes" id="UP001595961">
    <property type="component" value="Unassembled WGS sequence"/>
</dbReference>
<evidence type="ECO:0000313" key="3">
    <source>
        <dbReference type="Proteomes" id="UP001595961"/>
    </source>
</evidence>
<evidence type="ECO:0000313" key="2">
    <source>
        <dbReference type="EMBL" id="MFC4526076.1"/>
    </source>
</evidence>
<evidence type="ECO:0000256" key="1">
    <source>
        <dbReference type="SAM" id="MobiDB-lite"/>
    </source>
</evidence>
<feature type="region of interest" description="Disordered" evidence="1">
    <location>
        <begin position="27"/>
        <end position="46"/>
    </location>
</feature>
<name>A0ABV9BZK7_9GAMM</name>
<dbReference type="EMBL" id="JBHSGA010000009">
    <property type="protein sequence ID" value="MFC4526076.1"/>
    <property type="molecule type" value="Genomic_DNA"/>
</dbReference>
<keyword evidence="3" id="KW-1185">Reference proteome</keyword>
<reference evidence="3" key="1">
    <citation type="journal article" date="2019" name="Int. J. Syst. Evol. Microbiol.">
        <title>The Global Catalogue of Microorganisms (GCM) 10K type strain sequencing project: providing services to taxonomists for standard genome sequencing and annotation.</title>
        <authorList>
            <consortium name="The Broad Institute Genomics Platform"/>
            <consortium name="The Broad Institute Genome Sequencing Center for Infectious Disease"/>
            <person name="Wu L."/>
            <person name="Ma J."/>
        </authorList>
    </citation>
    <scope>NUCLEOTIDE SEQUENCE [LARGE SCALE GENOMIC DNA]</scope>
    <source>
        <strain evidence="3">CCM 4481</strain>
    </source>
</reference>
<evidence type="ECO:0008006" key="4">
    <source>
        <dbReference type="Google" id="ProtNLM"/>
    </source>
</evidence>
<proteinExistence type="predicted"/>
<gene>
    <name evidence="2" type="ORF">ACFO5W_05440</name>
</gene>
<sequence length="97" mass="9794">MTPTPIGQGCTDGHKSYGVAIADAPTKSSGSHIIEGGSGTIEPNDGYSSTCQFDSGPRAGQVQHWERSTPGLALVAIGQGCTDGQDSHGIAIPDPEG</sequence>
<dbReference type="RefSeq" id="WP_266152196.1">
    <property type="nucleotide sequence ID" value="NZ_CP064028.1"/>
</dbReference>
<organism evidence="2 3">
    <name type="scientific">Dyella halodurans</name>
    <dbReference type="NCBI Taxonomy" id="1920171"/>
    <lineage>
        <taxon>Bacteria</taxon>
        <taxon>Pseudomonadati</taxon>
        <taxon>Pseudomonadota</taxon>
        <taxon>Gammaproteobacteria</taxon>
        <taxon>Lysobacterales</taxon>
        <taxon>Rhodanobacteraceae</taxon>
        <taxon>Dyella</taxon>
    </lineage>
</organism>
<protein>
    <recommendedName>
        <fullName evidence="4">DUF333 domain-containing protein</fullName>
    </recommendedName>
</protein>